<dbReference type="CDD" id="cd06664">
    <property type="entry name" value="IscU_like"/>
    <property type="match status" value="1"/>
</dbReference>
<dbReference type="AlphaFoldDB" id="A0A031K6Z9"/>
<dbReference type="SUPFAM" id="SSF82649">
    <property type="entry name" value="SufE/NifU"/>
    <property type="match status" value="1"/>
</dbReference>
<dbReference type="STRING" id="158500.BES08_03935"/>
<evidence type="ECO:0000313" key="2">
    <source>
        <dbReference type="Proteomes" id="UP000024329"/>
    </source>
</evidence>
<dbReference type="InterPro" id="IPR002871">
    <property type="entry name" value="NIF_FeS_clus_asmbl_NifU_N"/>
</dbReference>
<sequence length="152" mass="15787">MRPKQRTKRSKTGVSTAVLYTPDVLALAIELARHPLTDDLPLRGEARSRSCGSTIALGLAFDDAGAIARVGLRSHACAIGQASAAIFARNAPGASVKDILATRAAVVAWLAGEGALPQWPGFAAISAARDYPARHGAVLLPWNAAVEATSHI</sequence>
<reference evidence="1 2" key="1">
    <citation type="submission" date="2014-03" db="EMBL/GenBank/DDBJ databases">
        <title>Whole genome sequence of Novosphingobium resinovorum KF1.</title>
        <authorList>
            <person name="Gan H.M."/>
            <person name="Gan H.Y."/>
            <person name="Chew T.H."/>
            <person name="Savka M.A."/>
        </authorList>
    </citation>
    <scope>NUCLEOTIDE SEQUENCE [LARGE SCALE GENOMIC DNA]</scope>
    <source>
        <strain evidence="1 2">KF1</strain>
    </source>
</reference>
<name>A0A031K6Z9_9SPHN</name>
<dbReference type="GO" id="GO:0051536">
    <property type="term" value="F:iron-sulfur cluster binding"/>
    <property type="evidence" value="ECO:0007669"/>
    <property type="project" value="InterPro"/>
</dbReference>
<evidence type="ECO:0000313" key="1">
    <source>
        <dbReference type="EMBL" id="EZP85009.1"/>
    </source>
</evidence>
<proteinExistence type="predicted"/>
<organism evidence="1 2">
    <name type="scientific">Novosphingobium resinovorum</name>
    <dbReference type="NCBI Taxonomy" id="158500"/>
    <lineage>
        <taxon>Bacteria</taxon>
        <taxon>Pseudomonadati</taxon>
        <taxon>Pseudomonadota</taxon>
        <taxon>Alphaproteobacteria</taxon>
        <taxon>Sphingomonadales</taxon>
        <taxon>Sphingomonadaceae</taxon>
        <taxon>Novosphingobium</taxon>
    </lineage>
</organism>
<dbReference type="PATRIC" id="fig|158500.4.peg.793"/>
<dbReference type="Gene3D" id="3.90.1010.10">
    <property type="match status" value="1"/>
</dbReference>
<dbReference type="Proteomes" id="UP000024329">
    <property type="component" value="Unassembled WGS sequence"/>
</dbReference>
<protein>
    <submittedName>
        <fullName evidence="1">Iron-sulfur cluster biosynthesis protein, NifU-like protein</fullName>
    </submittedName>
</protein>
<dbReference type="eggNOG" id="COG0822">
    <property type="taxonomic scope" value="Bacteria"/>
</dbReference>
<gene>
    <name evidence="1" type="ORF">BV97_00774</name>
</gene>
<dbReference type="GO" id="GO:0005506">
    <property type="term" value="F:iron ion binding"/>
    <property type="evidence" value="ECO:0007669"/>
    <property type="project" value="InterPro"/>
</dbReference>
<dbReference type="GO" id="GO:0016226">
    <property type="term" value="P:iron-sulfur cluster assembly"/>
    <property type="evidence" value="ECO:0007669"/>
    <property type="project" value="InterPro"/>
</dbReference>
<comment type="caution">
    <text evidence="1">The sequence shown here is derived from an EMBL/GenBank/DDBJ whole genome shotgun (WGS) entry which is preliminary data.</text>
</comment>
<accession>A0A031K6Z9</accession>
<dbReference type="EMBL" id="JFYZ01000001">
    <property type="protein sequence ID" value="EZP85009.1"/>
    <property type="molecule type" value="Genomic_DNA"/>
</dbReference>